<name>A0A502IC83_BRELA</name>
<keyword evidence="2" id="KW-1185">Reference proteome</keyword>
<dbReference type="AlphaFoldDB" id="A0A502IC83"/>
<gene>
    <name evidence="1" type="ORF">EEL30_17790</name>
</gene>
<protein>
    <submittedName>
        <fullName evidence="1">Uncharacterized protein</fullName>
    </submittedName>
</protein>
<dbReference type="EMBL" id="CP033464">
    <property type="protein sequence ID" value="QDX93980.1"/>
    <property type="molecule type" value="Genomic_DNA"/>
</dbReference>
<proteinExistence type="predicted"/>
<evidence type="ECO:0000313" key="1">
    <source>
        <dbReference type="EMBL" id="QDX93980.1"/>
    </source>
</evidence>
<dbReference type="Proteomes" id="UP000319432">
    <property type="component" value="Chromosome"/>
</dbReference>
<sequence length="190" mass="22837">MYQASTLKEIRYLYKLYGKVNVMEIEEPQKHFTGLGILDVFDRCLNSREANKLMLPFPQHNLKYEDRFINFIQDVFHYHLEEHVYVLLNRFNPLGVNRVLDDLEKPEKAMFLNLLVFDKCILKVTDIKTLSFLMKLNTREHLFSKMYFTKTKSVIIGNFDLSFPLYCKEACTLKEYEKLARKNNLYIREW</sequence>
<organism evidence="1 2">
    <name type="scientific">Brevibacillus laterosporus</name>
    <name type="common">Bacillus laterosporus</name>
    <dbReference type="NCBI Taxonomy" id="1465"/>
    <lineage>
        <taxon>Bacteria</taxon>
        <taxon>Bacillati</taxon>
        <taxon>Bacillota</taxon>
        <taxon>Bacilli</taxon>
        <taxon>Bacillales</taxon>
        <taxon>Paenibacillaceae</taxon>
        <taxon>Brevibacillus</taxon>
    </lineage>
</organism>
<reference evidence="1 2" key="1">
    <citation type="submission" date="2018-11" db="EMBL/GenBank/DDBJ databases">
        <title>Phylogenetic determinants of toxin gene distribution in genomes of Brevibacillus laterosporus.</title>
        <authorList>
            <person name="Glare T.R."/>
            <person name="Durrant A."/>
            <person name="Berry C."/>
            <person name="Palma L."/>
            <person name="Ormskirk M."/>
            <person name="Cox M.O."/>
        </authorList>
    </citation>
    <scope>NUCLEOTIDE SEQUENCE [LARGE SCALE GENOMIC DNA]</scope>
    <source>
        <strain evidence="1 2">1821L</strain>
    </source>
</reference>
<accession>A0A502IC83</accession>
<evidence type="ECO:0000313" key="2">
    <source>
        <dbReference type="Proteomes" id="UP000319432"/>
    </source>
</evidence>
<dbReference type="OrthoDB" id="2839079at2"/>